<dbReference type="GO" id="GO:0045211">
    <property type="term" value="C:postsynaptic membrane"/>
    <property type="evidence" value="ECO:0007669"/>
    <property type="project" value="UniProtKB-SubCell"/>
</dbReference>
<evidence type="ECO:0000256" key="8">
    <source>
        <dbReference type="ARBA" id="ARBA00023136"/>
    </source>
</evidence>
<keyword evidence="7" id="KW-0406">Ion transport</keyword>
<feature type="transmembrane region" description="Helical" evidence="15">
    <location>
        <begin position="669"/>
        <end position="691"/>
    </location>
</feature>
<comment type="caution">
    <text evidence="19">The sequence shown here is derived from an EMBL/GenBank/DDBJ whole genome shotgun (WGS) entry which is preliminary data.</text>
</comment>
<keyword evidence="8 15" id="KW-0472">Membrane</keyword>
<keyword evidence="4 15" id="KW-0812">Transmembrane</keyword>
<dbReference type="Pfam" id="PF00060">
    <property type="entry name" value="Lig_chan"/>
    <property type="match status" value="1"/>
</dbReference>
<keyword evidence="16" id="KW-0732">Signal</keyword>
<dbReference type="SMART" id="SM00079">
    <property type="entry name" value="PBPe"/>
    <property type="match status" value="1"/>
</dbReference>
<keyword evidence="6" id="KW-0770">Synapse</keyword>
<protein>
    <recommendedName>
        <fullName evidence="21">Glutamate receptor ionotropic, kainate 2-like</fullName>
    </recommendedName>
</protein>
<evidence type="ECO:0000256" key="15">
    <source>
        <dbReference type="SAM" id="Phobius"/>
    </source>
</evidence>
<evidence type="ECO:0000256" key="9">
    <source>
        <dbReference type="ARBA" id="ARBA00023170"/>
    </source>
</evidence>
<evidence type="ECO:0000256" key="4">
    <source>
        <dbReference type="ARBA" id="ARBA00022692"/>
    </source>
</evidence>
<keyword evidence="13" id="KW-0407">Ion channel</keyword>
<dbReference type="SMART" id="SM00918">
    <property type="entry name" value="Lig_chan-Glu_bd"/>
    <property type="match status" value="1"/>
</dbReference>
<evidence type="ECO:0000256" key="14">
    <source>
        <dbReference type="ARBA" id="ARBA00034104"/>
    </source>
</evidence>
<evidence type="ECO:0000256" key="1">
    <source>
        <dbReference type="ARBA" id="ARBA00008685"/>
    </source>
</evidence>
<keyword evidence="20" id="KW-1185">Reference proteome</keyword>
<feature type="chain" id="PRO_5035160732" description="Glutamate receptor ionotropic, kainate 2-like" evidence="16">
    <location>
        <begin position="26"/>
        <end position="933"/>
    </location>
</feature>
<gene>
    <name evidence="19" type="ORF">AFUS01_LOCUS34396</name>
</gene>
<evidence type="ECO:0000256" key="3">
    <source>
        <dbReference type="ARBA" id="ARBA00022475"/>
    </source>
</evidence>
<dbReference type="InterPro" id="IPR001828">
    <property type="entry name" value="ANF_lig-bd_rcpt"/>
</dbReference>
<dbReference type="AlphaFoldDB" id="A0A8J2L2B4"/>
<dbReference type="InterPro" id="IPR019594">
    <property type="entry name" value="Glu/Gly-bd"/>
</dbReference>
<feature type="signal peptide" evidence="16">
    <location>
        <begin position="1"/>
        <end position="25"/>
    </location>
</feature>
<dbReference type="OrthoDB" id="5984008at2759"/>
<evidence type="ECO:0000256" key="11">
    <source>
        <dbReference type="ARBA" id="ARBA00023257"/>
    </source>
</evidence>
<dbReference type="GO" id="GO:0015276">
    <property type="term" value="F:ligand-gated monoatomic ion channel activity"/>
    <property type="evidence" value="ECO:0007669"/>
    <property type="project" value="InterPro"/>
</dbReference>
<keyword evidence="5 15" id="KW-1133">Transmembrane helix</keyword>
<dbReference type="FunFam" id="1.10.287.70:FF:000010">
    <property type="entry name" value="Putative glutamate receptor ionotropic kainate 1"/>
    <property type="match status" value="1"/>
</dbReference>
<evidence type="ECO:0008006" key="21">
    <source>
        <dbReference type="Google" id="ProtNLM"/>
    </source>
</evidence>
<evidence type="ECO:0000256" key="13">
    <source>
        <dbReference type="ARBA" id="ARBA00023303"/>
    </source>
</evidence>
<evidence type="ECO:0000256" key="5">
    <source>
        <dbReference type="ARBA" id="ARBA00022989"/>
    </source>
</evidence>
<dbReference type="PANTHER" id="PTHR18966">
    <property type="entry name" value="IONOTROPIC GLUTAMATE RECEPTOR"/>
    <property type="match status" value="1"/>
</dbReference>
<sequence>MSIMFISWCFVGFISLPQFQVLVNAQGTYSRGVYSDVVKIGGLFDGNDATEEAAFKHAVERFNSESAALRRFAFNAQFERVLPENSYDASAKVCSMLKGGVAAVFGPQTHESASHVQSICDAYEMPHVETKWDYRIRKENYLINLHPHPSTLSRAINDLVEAFAWDKYVIIYEDEDSLFKLQDLIKGSVPPRRNAILKLLPPSQDCRGIFREILRASDIRKILIDCDARKLENILKQAQQIGIMTYKFSFIITSLDLHTVDLNHFKYSEANITSFRMVDPEKPETQSLLREWASLTLNSDLATVSHGRGNYFVGDQSGGSSRRNVYIPGFSMEYETSHAIMIRTDIALIYDAVQLLGKALHILNQTIDVKSLDCDSSDTWQHGYSIINYMKMVQMQGLTGLVHFNTSGFRTDVSFDVIQLKEQGLTKIGAWDSKFVAKFNWTKLDVSEAEQDESAMDLRNRTLVVTTFMTDPMTMWTRSDAPLQGNARYEGFAVDLLHRLSLMLGFKYIVKPVNDGKYGKLDKEKGEWDGMIREIMDGVADIVVADLTVNKERQEAVDFTMPFMNLGISILYVVPSAKPPSLFSFMLPFSLDVWYYMAFSFFGVSVILFILARVTPYEWDNPHPCIEDPDELHNQFTFLNSFWFTIGSIMQQGSDIAPKAVSTRMIAGIWWFFTLIMVSSYTANLATFLIVQDLDVSIRSLEDLPKQTKAKYGCVDTGTTAAFFRNSPFPTHQEIWRKMVEMNKKHKVFMKKNSEGLKRVAEGEGNYAFFMESTAIEYNVERNCKLSQVGGPLDSKGYAVALKKGSKYRQAFSSGILRLQEQGVLDELKRKWWKEQRKENQCPAGGDSDSVKPLRLANVGGVFVVLIGGCIIAAVFAFTEFFWQSRQLAADDGVSVMEEMMKELKFALACRGGTKQVYKKSSSVSDNDNGTER</sequence>
<name>A0A8J2L2B4_9HEXA</name>
<dbReference type="Pfam" id="PF10613">
    <property type="entry name" value="Lig_chan-Glu_bd"/>
    <property type="match status" value="1"/>
</dbReference>
<dbReference type="FunFam" id="3.40.190.10:FF:000178">
    <property type="entry name" value="Glutamate receptor subunit"/>
    <property type="match status" value="1"/>
</dbReference>
<evidence type="ECO:0000256" key="12">
    <source>
        <dbReference type="ARBA" id="ARBA00023286"/>
    </source>
</evidence>
<keyword evidence="9" id="KW-0675">Receptor</keyword>
<keyword evidence="3" id="KW-1003">Cell membrane</keyword>
<evidence type="ECO:0000259" key="17">
    <source>
        <dbReference type="SMART" id="SM00079"/>
    </source>
</evidence>
<evidence type="ECO:0000313" key="19">
    <source>
        <dbReference type="EMBL" id="CAG7824227.1"/>
    </source>
</evidence>
<comment type="subcellular location">
    <subcellularLocation>
        <location evidence="14">Postsynaptic cell membrane</location>
        <topology evidence="14">Multi-pass membrane protein</topology>
    </subcellularLocation>
</comment>
<dbReference type="CDD" id="cd06382">
    <property type="entry name" value="PBP1_iGluR_Kainate"/>
    <property type="match status" value="1"/>
</dbReference>
<evidence type="ECO:0000256" key="10">
    <source>
        <dbReference type="ARBA" id="ARBA00023180"/>
    </source>
</evidence>
<evidence type="ECO:0000259" key="18">
    <source>
        <dbReference type="SMART" id="SM00918"/>
    </source>
</evidence>
<keyword evidence="2" id="KW-0813">Transport</keyword>
<dbReference type="EMBL" id="CAJVCH010532062">
    <property type="protein sequence ID" value="CAG7824227.1"/>
    <property type="molecule type" value="Genomic_DNA"/>
</dbReference>
<keyword evidence="10" id="KW-0325">Glycoprotein</keyword>
<feature type="domain" description="Ionotropic glutamate receptor L-glutamate and glycine-binding" evidence="18">
    <location>
        <begin position="472"/>
        <end position="537"/>
    </location>
</feature>
<evidence type="ECO:0000256" key="16">
    <source>
        <dbReference type="SAM" id="SignalP"/>
    </source>
</evidence>
<feature type="transmembrane region" description="Helical" evidence="15">
    <location>
        <begin position="856"/>
        <end position="878"/>
    </location>
</feature>
<feature type="domain" description="Ionotropic glutamate receptor C-terminal" evidence="17">
    <location>
        <begin position="462"/>
        <end position="835"/>
    </location>
</feature>
<evidence type="ECO:0000313" key="20">
    <source>
        <dbReference type="Proteomes" id="UP000708208"/>
    </source>
</evidence>
<evidence type="ECO:0000256" key="6">
    <source>
        <dbReference type="ARBA" id="ARBA00023018"/>
    </source>
</evidence>
<proteinExistence type="inferred from homology"/>
<evidence type="ECO:0000256" key="2">
    <source>
        <dbReference type="ARBA" id="ARBA00022448"/>
    </source>
</evidence>
<dbReference type="FunFam" id="3.40.190.10:FF:000061">
    <property type="entry name" value="Glutamate receptor, ionotropic kainate"/>
    <property type="match status" value="1"/>
</dbReference>
<accession>A0A8J2L2B4</accession>
<feature type="transmembrane region" description="Helical" evidence="15">
    <location>
        <begin position="594"/>
        <end position="614"/>
    </location>
</feature>
<keyword evidence="12" id="KW-1071">Ligand-gated ion channel</keyword>
<dbReference type="Proteomes" id="UP000708208">
    <property type="component" value="Unassembled WGS sequence"/>
</dbReference>
<organism evidence="19 20">
    <name type="scientific">Allacma fusca</name>
    <dbReference type="NCBI Taxonomy" id="39272"/>
    <lineage>
        <taxon>Eukaryota</taxon>
        <taxon>Metazoa</taxon>
        <taxon>Ecdysozoa</taxon>
        <taxon>Arthropoda</taxon>
        <taxon>Hexapoda</taxon>
        <taxon>Collembola</taxon>
        <taxon>Symphypleona</taxon>
        <taxon>Sminthuridae</taxon>
        <taxon>Allacma</taxon>
    </lineage>
</organism>
<dbReference type="InterPro" id="IPR015683">
    <property type="entry name" value="Ionotropic_Glu_rcpt"/>
</dbReference>
<dbReference type="InterPro" id="IPR001320">
    <property type="entry name" value="Iontro_rcpt_C"/>
</dbReference>
<reference evidence="19" key="1">
    <citation type="submission" date="2021-06" db="EMBL/GenBank/DDBJ databases">
        <authorList>
            <person name="Hodson N. C."/>
            <person name="Mongue J. A."/>
            <person name="Jaron S. K."/>
        </authorList>
    </citation>
    <scope>NUCLEOTIDE SEQUENCE</scope>
</reference>
<comment type="similarity">
    <text evidence="1">Belongs to the glutamate-gated ion channel (TC 1.A.10.1) family.</text>
</comment>
<dbReference type="Pfam" id="PF01094">
    <property type="entry name" value="ANF_receptor"/>
    <property type="match status" value="1"/>
</dbReference>
<keyword evidence="11" id="KW-0628">Postsynaptic cell membrane</keyword>
<evidence type="ECO:0000256" key="7">
    <source>
        <dbReference type="ARBA" id="ARBA00023065"/>
    </source>
</evidence>